<gene>
    <name evidence="2" type="ORF">METZ01_LOCUS437484</name>
</gene>
<evidence type="ECO:0000259" key="1">
    <source>
        <dbReference type="Pfam" id="PF00884"/>
    </source>
</evidence>
<dbReference type="PANTHER" id="PTHR43108">
    <property type="entry name" value="N-ACETYLGLUCOSAMINE-6-SULFATASE FAMILY MEMBER"/>
    <property type="match status" value="1"/>
</dbReference>
<feature type="non-terminal residue" evidence="2">
    <location>
        <position position="262"/>
    </location>
</feature>
<dbReference type="EMBL" id="UINC01177153">
    <property type="protein sequence ID" value="SVD84630.1"/>
    <property type="molecule type" value="Genomic_DNA"/>
</dbReference>
<feature type="non-terminal residue" evidence="2">
    <location>
        <position position="1"/>
    </location>
</feature>
<dbReference type="PANTHER" id="PTHR43108:SF8">
    <property type="entry name" value="SD21168P"/>
    <property type="match status" value="1"/>
</dbReference>
<name>A0A382YNI2_9ZZZZ</name>
<dbReference type="Gene3D" id="3.40.720.10">
    <property type="entry name" value="Alkaline Phosphatase, subunit A"/>
    <property type="match status" value="1"/>
</dbReference>
<evidence type="ECO:0000313" key="2">
    <source>
        <dbReference type="EMBL" id="SVD84630.1"/>
    </source>
</evidence>
<proteinExistence type="predicted"/>
<accession>A0A382YNI2</accession>
<reference evidence="2" key="1">
    <citation type="submission" date="2018-05" db="EMBL/GenBank/DDBJ databases">
        <authorList>
            <person name="Lanie J.A."/>
            <person name="Ng W.-L."/>
            <person name="Kazmierczak K.M."/>
            <person name="Andrzejewski T.M."/>
            <person name="Davidsen T.M."/>
            <person name="Wayne K.J."/>
            <person name="Tettelin H."/>
            <person name="Glass J.I."/>
            <person name="Rusch D."/>
            <person name="Podicherti R."/>
            <person name="Tsui H.-C.T."/>
            <person name="Winkler M.E."/>
        </authorList>
    </citation>
    <scope>NUCLEOTIDE SEQUENCE</scope>
</reference>
<dbReference type="AlphaFoldDB" id="A0A382YNI2"/>
<dbReference type="Pfam" id="PF00884">
    <property type="entry name" value="Sulfatase"/>
    <property type="match status" value="1"/>
</dbReference>
<sequence length="262" mass="29471">WHNERESFSRCFADGAETFFGGMSDHYAVPVHDYDPSGKFPEENARVGQGFSTDIFAQAAVEFLHQYSGQEPFCLYVAFTAPHDPRTPPREFAYNPKDIELPENFLSQHPFDNGEMDVRDELLANYPRTDESIKQHLADYYGMISHLDSAIGKILNTLDETGVSGNTLVVYTADHGLAVGQHGLLGKQNLYEHSIKVPFLMRGPQVPTNVQSDAFWYLYDLAPTLCDMLGMPIPSSFEGKSFWNTVINGDSHRNTVFSAYKN</sequence>
<dbReference type="InterPro" id="IPR017850">
    <property type="entry name" value="Alkaline_phosphatase_core_sf"/>
</dbReference>
<feature type="domain" description="Sulfatase N-terminal" evidence="1">
    <location>
        <begin position="9"/>
        <end position="231"/>
    </location>
</feature>
<protein>
    <recommendedName>
        <fullName evidence="1">Sulfatase N-terminal domain-containing protein</fullName>
    </recommendedName>
</protein>
<organism evidence="2">
    <name type="scientific">marine metagenome</name>
    <dbReference type="NCBI Taxonomy" id="408172"/>
    <lineage>
        <taxon>unclassified sequences</taxon>
        <taxon>metagenomes</taxon>
        <taxon>ecological metagenomes</taxon>
    </lineage>
</organism>
<dbReference type="SUPFAM" id="SSF53649">
    <property type="entry name" value="Alkaline phosphatase-like"/>
    <property type="match status" value="1"/>
</dbReference>
<dbReference type="InterPro" id="IPR000917">
    <property type="entry name" value="Sulfatase_N"/>
</dbReference>